<feature type="compositionally biased region" description="Polar residues" evidence="3">
    <location>
        <begin position="684"/>
        <end position="694"/>
    </location>
</feature>
<dbReference type="InterPro" id="IPR051217">
    <property type="entry name" value="Insect_Cuticle_Struc_Prot"/>
</dbReference>
<dbReference type="PANTHER" id="PTHR12236">
    <property type="entry name" value="STRUCTURAL CONTITUENT OF CUTICLE"/>
    <property type="match status" value="1"/>
</dbReference>
<name>A0A8B7NV86_HYAAZ</name>
<feature type="compositionally biased region" description="Basic and acidic residues" evidence="3">
    <location>
        <begin position="665"/>
        <end position="679"/>
    </location>
</feature>
<evidence type="ECO:0000256" key="3">
    <source>
        <dbReference type="SAM" id="MobiDB-lite"/>
    </source>
</evidence>
<accession>A0A8B7NV86</accession>
<feature type="non-terminal residue" evidence="5">
    <location>
        <position position="1"/>
    </location>
</feature>
<evidence type="ECO:0000313" key="4">
    <source>
        <dbReference type="Proteomes" id="UP000694843"/>
    </source>
</evidence>
<dbReference type="Pfam" id="PF00379">
    <property type="entry name" value="Chitin_bind_4"/>
    <property type="match status" value="1"/>
</dbReference>
<sequence>VPSYDFQYVVFNAPDAQLFGASEKRDGDFTSGSYFVDLPDGRRQKVAYYVTPESGYVANVTYEDPNNVPVYAGDGTHEDGTISAQTSLGDEHFRIKGGHEIETGNVFRHNLIKEKEIKNPHSILTNSNSRYSKTSEFTKTFPLLAEDRRYTTNKSFSSLKKFTRPIARRPLLVSGKSTVDEVLLPQRSSDKKRHLFPIQPLNEQTQSPSSDSQSNIFDYASFVKSRRPEDLNAANAKQVERKRTKIVDNSPYLRTTPSNVAHMAKTTGNIASKSKSFKHTSVSQPNSGYVYSTSEVKPTPIIPPSTIMQPPKPLFPPKPLSGELAFLTAFNASTEGSLPLPVITSGTKVQPLTPSVEKTRIQEPYMRADENYRTLSSRYVSENQPPAAATNEFAFNGNGLGIQPRVAKPTPVREPFVWNKNGNFGIRLPSSGASQLSKTATSSSGSFGITFPLSQVTGERDAPADIGAQLSLLTRTSSRRENTKEKPKLKVEAPSIIMLPPGATIPLADRDINSRVNPTVIDTRSVFNTHEDTETPKGGISLQRATAKAAPLNVQPAFNTQLKFNAETTFEAQPRSNTREVVGGRSLGIYFPRVTSVGSFNTQPTSNSQPTFKTQATFNSQPTLNIQPSHHRNIGASLGGVPLPGQWTEDGHRITDIKQQFNGHREQNHDYRQRHHDQNNRQQTDSNRQPNYNRLPTGEDNRRGLVVQKLEPVLRLLLPTDSSVPIALHGLQAIERRNFDSKSCRGDGQPSGEVMTRMDDGAVSDLDESVFRRDDHTQGTRFGFNVLAS</sequence>
<proteinExistence type="predicted"/>
<dbReference type="InterPro" id="IPR000618">
    <property type="entry name" value="Insect_cuticle"/>
</dbReference>
<dbReference type="AlphaFoldDB" id="A0A8B7NV86"/>
<dbReference type="GeneID" id="108674211"/>
<evidence type="ECO:0000313" key="5">
    <source>
        <dbReference type="RefSeq" id="XP_018017630.1"/>
    </source>
</evidence>
<evidence type="ECO:0000256" key="2">
    <source>
        <dbReference type="PROSITE-ProRule" id="PRU00497"/>
    </source>
</evidence>
<feature type="region of interest" description="Disordered" evidence="3">
    <location>
        <begin position="665"/>
        <end position="700"/>
    </location>
</feature>
<evidence type="ECO:0000256" key="1">
    <source>
        <dbReference type="ARBA" id="ARBA00022460"/>
    </source>
</evidence>
<dbReference type="Proteomes" id="UP000694843">
    <property type="component" value="Unplaced"/>
</dbReference>
<keyword evidence="4" id="KW-1185">Reference proteome</keyword>
<dbReference type="GO" id="GO:0042302">
    <property type="term" value="F:structural constituent of cuticle"/>
    <property type="evidence" value="ECO:0007669"/>
    <property type="project" value="UniProtKB-UniRule"/>
</dbReference>
<organism evidence="4 5">
    <name type="scientific">Hyalella azteca</name>
    <name type="common">Amphipod</name>
    <dbReference type="NCBI Taxonomy" id="294128"/>
    <lineage>
        <taxon>Eukaryota</taxon>
        <taxon>Metazoa</taxon>
        <taxon>Ecdysozoa</taxon>
        <taxon>Arthropoda</taxon>
        <taxon>Crustacea</taxon>
        <taxon>Multicrustacea</taxon>
        <taxon>Malacostraca</taxon>
        <taxon>Eumalacostraca</taxon>
        <taxon>Peracarida</taxon>
        <taxon>Amphipoda</taxon>
        <taxon>Senticaudata</taxon>
        <taxon>Talitrida</taxon>
        <taxon>Talitroidea</taxon>
        <taxon>Hyalellidae</taxon>
        <taxon>Hyalella</taxon>
    </lineage>
</organism>
<keyword evidence="1 2" id="KW-0193">Cuticle</keyword>
<feature type="region of interest" description="Disordered" evidence="3">
    <location>
        <begin position="622"/>
        <end position="649"/>
    </location>
</feature>
<reference evidence="5" key="1">
    <citation type="submission" date="2025-08" db="UniProtKB">
        <authorList>
            <consortium name="RefSeq"/>
        </authorList>
    </citation>
    <scope>IDENTIFICATION</scope>
    <source>
        <tissue evidence="5">Whole organism</tissue>
    </source>
</reference>
<protein>
    <submittedName>
        <fullName evidence="5">Uncharacterized protein LOC108674211</fullName>
    </submittedName>
</protein>
<dbReference type="RefSeq" id="XP_018017630.1">
    <property type="nucleotide sequence ID" value="XM_018162141.2"/>
</dbReference>
<dbReference type="KEGG" id="hazt:108674211"/>
<dbReference type="GO" id="GO:0005615">
    <property type="term" value="C:extracellular space"/>
    <property type="evidence" value="ECO:0007669"/>
    <property type="project" value="TreeGrafter"/>
</dbReference>
<dbReference type="PROSITE" id="PS51155">
    <property type="entry name" value="CHIT_BIND_RR_2"/>
    <property type="match status" value="1"/>
</dbReference>
<dbReference type="GO" id="GO:0031012">
    <property type="term" value="C:extracellular matrix"/>
    <property type="evidence" value="ECO:0007669"/>
    <property type="project" value="TreeGrafter"/>
</dbReference>
<dbReference type="PANTHER" id="PTHR12236:SF79">
    <property type="entry name" value="CUTICULAR PROTEIN 50CB-RELATED"/>
    <property type="match status" value="1"/>
</dbReference>
<gene>
    <name evidence="5" type="primary">LOC108674211</name>
</gene>